<accession>A0A9J5Y637</accession>
<keyword evidence="2" id="KW-1185">Reference proteome</keyword>
<proteinExistence type="predicted"/>
<sequence length="268" mass="31520">MASSMTSPWLVGVLHIEHEDFDNCNSYYDLTKIQFNGSPFTWWNGRARHDFSFEILYRILFNKEIQKRFTDMEVENLARKRSYHALIFLSFKTGESNHRKSFRFLKFWVDNPNFLEVVRHTLFVNDSQNCYFDFKANIKRRYFGNKGLGMIGLIVETKILNSFIVKGRRRKLQLQRIQDARGTWLEEAGEIGGKVVKFFLCEFLQKRDAIEFSLLRHIPSLINEVENEALCKQPSLEEVRRVVFNVNGDSASGPDVKLEDFTSYVGRF</sequence>
<comment type="caution">
    <text evidence="1">The sequence shown here is derived from an EMBL/GenBank/DDBJ whole genome shotgun (WGS) entry which is preliminary data.</text>
</comment>
<dbReference type="Proteomes" id="UP000824120">
    <property type="component" value="Chromosome 7"/>
</dbReference>
<protein>
    <submittedName>
        <fullName evidence="1">Uncharacterized protein</fullName>
    </submittedName>
</protein>
<dbReference type="OrthoDB" id="1303672at2759"/>
<dbReference type="EMBL" id="JACXVP010000007">
    <property type="protein sequence ID" value="KAG5595072.1"/>
    <property type="molecule type" value="Genomic_DNA"/>
</dbReference>
<reference evidence="1 2" key="1">
    <citation type="submission" date="2020-09" db="EMBL/GenBank/DDBJ databases">
        <title>De no assembly of potato wild relative species, Solanum commersonii.</title>
        <authorList>
            <person name="Cho K."/>
        </authorList>
    </citation>
    <scope>NUCLEOTIDE SEQUENCE [LARGE SCALE GENOMIC DNA]</scope>
    <source>
        <strain evidence="1">LZ3.2</strain>
        <tissue evidence="1">Leaf</tissue>
    </source>
</reference>
<gene>
    <name evidence="1" type="ORF">H5410_036304</name>
</gene>
<dbReference type="PANTHER" id="PTHR33710">
    <property type="entry name" value="BNAC02G09200D PROTEIN"/>
    <property type="match status" value="1"/>
</dbReference>
<organism evidence="1 2">
    <name type="scientific">Solanum commersonii</name>
    <name type="common">Commerson's wild potato</name>
    <name type="synonym">Commerson's nightshade</name>
    <dbReference type="NCBI Taxonomy" id="4109"/>
    <lineage>
        <taxon>Eukaryota</taxon>
        <taxon>Viridiplantae</taxon>
        <taxon>Streptophyta</taxon>
        <taxon>Embryophyta</taxon>
        <taxon>Tracheophyta</taxon>
        <taxon>Spermatophyta</taxon>
        <taxon>Magnoliopsida</taxon>
        <taxon>eudicotyledons</taxon>
        <taxon>Gunneridae</taxon>
        <taxon>Pentapetalae</taxon>
        <taxon>asterids</taxon>
        <taxon>lamiids</taxon>
        <taxon>Solanales</taxon>
        <taxon>Solanaceae</taxon>
        <taxon>Solanoideae</taxon>
        <taxon>Solaneae</taxon>
        <taxon>Solanum</taxon>
    </lineage>
</organism>
<dbReference type="AlphaFoldDB" id="A0A9J5Y637"/>
<evidence type="ECO:0000313" key="2">
    <source>
        <dbReference type="Proteomes" id="UP000824120"/>
    </source>
</evidence>
<evidence type="ECO:0000313" key="1">
    <source>
        <dbReference type="EMBL" id="KAG5595072.1"/>
    </source>
</evidence>
<dbReference type="PANTHER" id="PTHR33710:SF79">
    <property type="entry name" value="OS06G0205337 PROTEIN"/>
    <property type="match status" value="1"/>
</dbReference>
<name>A0A9J5Y637_SOLCO</name>